<dbReference type="InterPro" id="IPR029039">
    <property type="entry name" value="Flavoprotein-like_sf"/>
</dbReference>
<evidence type="ECO:0000256" key="1">
    <source>
        <dbReference type="ARBA" id="ARBA00023002"/>
    </source>
</evidence>
<evidence type="ECO:0000313" key="3">
    <source>
        <dbReference type="EMBL" id="GLX83786.1"/>
    </source>
</evidence>
<dbReference type="EMBL" id="BSSV01000001">
    <property type="protein sequence ID" value="GLX83786.1"/>
    <property type="molecule type" value="Genomic_DNA"/>
</dbReference>
<reference evidence="3 4" key="1">
    <citation type="submission" date="2023-03" db="EMBL/GenBank/DDBJ databases">
        <title>Thalassotalea loyana LMG 22536T draft genome sequence.</title>
        <authorList>
            <person name="Sawabe T."/>
        </authorList>
    </citation>
    <scope>NUCLEOTIDE SEQUENCE [LARGE SCALE GENOMIC DNA]</scope>
    <source>
        <strain evidence="3 4">LMG 22536</strain>
    </source>
</reference>
<gene>
    <name evidence="3" type="ORF">tloyanaT_00380</name>
</gene>
<dbReference type="RefSeq" id="WP_284295315.1">
    <property type="nucleotide sequence ID" value="NZ_BSSV01000001.1"/>
</dbReference>
<comment type="caution">
    <text evidence="3">The sequence shown here is derived from an EMBL/GenBank/DDBJ whole genome shotgun (WGS) entry which is preliminary data.</text>
</comment>
<keyword evidence="1" id="KW-0560">Oxidoreductase</keyword>
<dbReference type="SUPFAM" id="SSF52218">
    <property type="entry name" value="Flavoproteins"/>
    <property type="match status" value="1"/>
</dbReference>
<protein>
    <submittedName>
        <fullName evidence="3">Potassium transporter KefG</fullName>
    </submittedName>
</protein>
<name>A0ABQ6H6L8_9GAMM</name>
<proteinExistence type="predicted"/>
<sequence>MNSNDNKKILLLFAHPSMNRSQVNQPMFELAKSLDFVTAVDLYAEYPRFNIDIDTEQKRLREHDIIVFQFPFYWYSTPSLLKEWQDLVLEYGFAYGSEGNALHGKTFICALTAGGKEEAYRAQGYNHFTVRELLQPLEQTATLTGMKYLPPFTLFSSRSYKVADVLDNHLNQWRCLLEKLSRTELDLSNISDLTTINDLITPTQEPAK</sequence>
<keyword evidence="4" id="KW-1185">Reference proteome</keyword>
<evidence type="ECO:0000313" key="4">
    <source>
        <dbReference type="Proteomes" id="UP001157134"/>
    </source>
</evidence>
<organism evidence="3 4">
    <name type="scientific">Thalassotalea loyana</name>
    <dbReference type="NCBI Taxonomy" id="280483"/>
    <lineage>
        <taxon>Bacteria</taxon>
        <taxon>Pseudomonadati</taxon>
        <taxon>Pseudomonadota</taxon>
        <taxon>Gammaproteobacteria</taxon>
        <taxon>Alteromonadales</taxon>
        <taxon>Colwelliaceae</taxon>
        <taxon>Thalassotalea</taxon>
    </lineage>
</organism>
<evidence type="ECO:0000259" key="2">
    <source>
        <dbReference type="Pfam" id="PF02525"/>
    </source>
</evidence>
<dbReference type="PANTHER" id="PTHR47307">
    <property type="entry name" value="GLUTATHIONE-REGULATED POTASSIUM-EFFLUX SYSTEM ANCILLARY PROTEIN KEFG"/>
    <property type="match status" value="1"/>
</dbReference>
<dbReference type="PANTHER" id="PTHR47307:SF1">
    <property type="entry name" value="GLUTATHIONE-REGULATED POTASSIUM-EFFLUX SYSTEM ANCILLARY PROTEIN KEFG"/>
    <property type="match status" value="1"/>
</dbReference>
<accession>A0ABQ6H6L8</accession>
<dbReference type="Gene3D" id="3.40.50.360">
    <property type="match status" value="1"/>
</dbReference>
<dbReference type="InterPro" id="IPR046980">
    <property type="entry name" value="KefG/KefF"/>
</dbReference>
<dbReference type="Pfam" id="PF02525">
    <property type="entry name" value="Flavodoxin_2"/>
    <property type="match status" value="1"/>
</dbReference>
<dbReference type="InterPro" id="IPR003680">
    <property type="entry name" value="Flavodoxin_fold"/>
</dbReference>
<feature type="domain" description="Flavodoxin-like fold" evidence="2">
    <location>
        <begin position="7"/>
        <end position="174"/>
    </location>
</feature>
<dbReference type="Proteomes" id="UP001157134">
    <property type="component" value="Unassembled WGS sequence"/>
</dbReference>